<dbReference type="EMBL" id="KB008025">
    <property type="protein sequence ID" value="ELR15762.1"/>
    <property type="molecule type" value="Genomic_DNA"/>
</dbReference>
<sequence>MSTKLAFIEVEASGIWPVRSLKISAKDYVTERVVATAETSGFEGNSPAFTKICQDLDRKGYKLSEKAWDYAQAELRMDYKTFAGYISDGTDLAKGYVNK</sequence>
<evidence type="ECO:0000313" key="1">
    <source>
        <dbReference type="EMBL" id="ELR15762.1"/>
    </source>
</evidence>
<dbReference type="AlphaFoldDB" id="L8GS60"/>
<gene>
    <name evidence="1" type="ORF">ACA1_379440</name>
</gene>
<keyword evidence="2" id="KW-1185">Reference proteome</keyword>
<dbReference type="RefSeq" id="XP_004337775.1">
    <property type="nucleotide sequence ID" value="XM_004337727.1"/>
</dbReference>
<evidence type="ECO:0000313" key="2">
    <source>
        <dbReference type="Proteomes" id="UP000011083"/>
    </source>
</evidence>
<organism evidence="1 2">
    <name type="scientific">Acanthamoeba castellanii (strain ATCC 30010 / Neff)</name>
    <dbReference type="NCBI Taxonomy" id="1257118"/>
    <lineage>
        <taxon>Eukaryota</taxon>
        <taxon>Amoebozoa</taxon>
        <taxon>Discosea</taxon>
        <taxon>Longamoebia</taxon>
        <taxon>Centramoebida</taxon>
        <taxon>Acanthamoebidae</taxon>
        <taxon>Acanthamoeba</taxon>
    </lineage>
</organism>
<dbReference type="VEuPathDB" id="AmoebaDB:ACA1_379440"/>
<dbReference type="GeneID" id="14916299"/>
<protein>
    <submittedName>
        <fullName evidence="1">Uncharacterized protein</fullName>
    </submittedName>
</protein>
<dbReference type="Proteomes" id="UP000011083">
    <property type="component" value="Unassembled WGS sequence"/>
</dbReference>
<accession>L8GS60</accession>
<name>L8GS60_ACACF</name>
<proteinExistence type="predicted"/>
<reference evidence="1 2" key="1">
    <citation type="journal article" date="2013" name="Genome Biol.">
        <title>Genome of Acanthamoeba castellanii highlights extensive lateral gene transfer and early evolution of tyrosine kinase signaling.</title>
        <authorList>
            <person name="Clarke M."/>
            <person name="Lohan A.J."/>
            <person name="Liu B."/>
            <person name="Lagkouvardos I."/>
            <person name="Roy S."/>
            <person name="Zafar N."/>
            <person name="Bertelli C."/>
            <person name="Schilde C."/>
            <person name="Kianianmomeni A."/>
            <person name="Burglin T.R."/>
            <person name="Frech C."/>
            <person name="Turcotte B."/>
            <person name="Kopec K.O."/>
            <person name="Synnott J.M."/>
            <person name="Choo C."/>
            <person name="Paponov I."/>
            <person name="Finkler A."/>
            <person name="Soon Heng Tan C."/>
            <person name="Hutchins A.P."/>
            <person name="Weinmeier T."/>
            <person name="Rattei T."/>
            <person name="Chu J.S."/>
            <person name="Gimenez G."/>
            <person name="Irimia M."/>
            <person name="Rigden D.J."/>
            <person name="Fitzpatrick D.A."/>
            <person name="Lorenzo-Morales J."/>
            <person name="Bateman A."/>
            <person name="Chiu C.H."/>
            <person name="Tang P."/>
            <person name="Hegemann P."/>
            <person name="Fromm H."/>
            <person name="Raoult D."/>
            <person name="Greub G."/>
            <person name="Miranda-Saavedra D."/>
            <person name="Chen N."/>
            <person name="Nash P."/>
            <person name="Ginger M.L."/>
            <person name="Horn M."/>
            <person name="Schaap P."/>
            <person name="Caler L."/>
            <person name="Loftus B."/>
        </authorList>
    </citation>
    <scope>NUCLEOTIDE SEQUENCE [LARGE SCALE GENOMIC DNA]</scope>
    <source>
        <strain evidence="1 2">Neff</strain>
    </source>
</reference>
<dbReference type="KEGG" id="acan:ACA1_379440"/>